<dbReference type="AlphaFoldDB" id="A0AAN1NVI4"/>
<accession>A0AAN1NVI4</accession>
<evidence type="ECO:0000313" key="2">
    <source>
        <dbReference type="Proteomes" id="UP000241538"/>
    </source>
</evidence>
<organism evidence="1 2">
    <name type="scientific">Pantoea vagans</name>
    <dbReference type="NCBI Taxonomy" id="470934"/>
    <lineage>
        <taxon>Bacteria</taxon>
        <taxon>Pseudomonadati</taxon>
        <taxon>Pseudomonadota</taxon>
        <taxon>Gammaproteobacteria</taxon>
        <taxon>Enterobacterales</taxon>
        <taxon>Erwiniaceae</taxon>
        <taxon>Pantoea</taxon>
    </lineage>
</organism>
<dbReference type="EMBL" id="CP028352">
    <property type="protein sequence ID" value="AVV39977.1"/>
    <property type="molecule type" value="Genomic_DNA"/>
</dbReference>
<sequence length="299" mass="33985">MVRNIIKRIGFGPIALKLAIWNGKLVPQPLVLVPRSACLTSVVRWDEWLDISNFGKTGCIEYFRFQSSESMEKVQLAIAEVSSLVQEETLVNHRCNLTDVIGMSSSSNNVSSAKDMEAFAQMFCPDYIKPVTESRMREMITYPSVKLDDMTFSAFSWTGRGLYWNNDDGSHHLSAARHIALQLGINWPLKGRLSRYILSKRGVTLLRHRWHLFLIPFSAAYSTFMDAMERDRCPFGLSEMPDNLHYHQGGNKGLNVVWLDRHDPKAERAATVLLKAGFPDLGRVLEGTMNDCIEENHFD</sequence>
<proteinExistence type="predicted"/>
<dbReference type="Proteomes" id="UP000241538">
    <property type="component" value="Plasmid pPV989-94"/>
</dbReference>
<gene>
    <name evidence="1" type="ORF">C9381_22350</name>
</gene>
<dbReference type="RefSeq" id="WP_107320544.1">
    <property type="nucleotide sequence ID" value="NZ_CP028352.1"/>
</dbReference>
<dbReference type="Pfam" id="PF20390">
    <property type="entry name" value="DUF6685"/>
    <property type="match status" value="1"/>
</dbReference>
<geneLocation type="plasmid" evidence="2">
    <name>ppv989-94</name>
</geneLocation>
<name>A0AAN1NVI4_9GAMM</name>
<reference evidence="1 2" key="1">
    <citation type="journal article" date="2018" name="Int J Genomics">
        <title>Comparative Genomics Analysis of Plasmid pPV989-94 from a Clinical Isolate of Pantoea vagans PV989.</title>
        <authorList>
            <person name="Xu L."/>
            <person name="Yin M."/>
            <person name="Zhu T."/>
            <person name="Lu J."/>
            <person name="Bao Q."/>
        </authorList>
    </citation>
    <scope>NUCLEOTIDE SEQUENCE [LARGE SCALE GENOMIC DNA]</scope>
    <source>
        <strain evidence="1 2">PV989</strain>
    </source>
</reference>
<dbReference type="InterPro" id="IPR046507">
    <property type="entry name" value="DUF6685"/>
</dbReference>
<keyword evidence="1" id="KW-0614">Plasmid</keyword>
<protein>
    <submittedName>
        <fullName evidence="1">Uncharacterized protein</fullName>
    </submittedName>
</protein>
<evidence type="ECO:0000313" key="1">
    <source>
        <dbReference type="EMBL" id="AVV39977.1"/>
    </source>
</evidence>